<organism evidence="1 2">
    <name type="scientific">Bifidobacterium adolescentis</name>
    <dbReference type="NCBI Taxonomy" id="1680"/>
    <lineage>
        <taxon>Bacteria</taxon>
        <taxon>Bacillati</taxon>
        <taxon>Actinomycetota</taxon>
        <taxon>Actinomycetes</taxon>
        <taxon>Bifidobacteriales</taxon>
        <taxon>Bifidobacteriaceae</taxon>
        <taxon>Bifidobacterium</taxon>
    </lineage>
</organism>
<reference evidence="1" key="2">
    <citation type="submission" date="2023-09" db="EMBL/GenBank/DDBJ databases">
        <title>Ecological and genomic based identification of the Bifidobacterium adolescentis prototype of the healthy human gut microbiota.</title>
        <authorList>
            <person name="Lugli G.A."/>
            <person name="Argentini C."/>
            <person name="Tarracchini C."/>
            <person name="Fontana F."/>
            <person name="Alessandri G."/>
            <person name="Mancabelli L."/>
            <person name="Milani C."/>
            <person name="Turroni F."/>
            <person name="Ventura M."/>
        </authorList>
    </citation>
    <scope>NUCLEOTIDE SEQUENCE</scope>
    <source>
        <strain evidence="1">703B</strain>
    </source>
</reference>
<dbReference type="Proteomes" id="UP000193179">
    <property type="component" value="Chromosome"/>
</dbReference>
<name>A0AAF0VEA3_BIFAD</name>
<evidence type="ECO:0000313" key="2">
    <source>
        <dbReference type="Proteomes" id="UP000193179"/>
    </source>
</evidence>
<dbReference type="AlphaFoldDB" id="A0AAF0VEA3"/>
<proteinExistence type="predicted"/>
<dbReference type="EMBL" id="CP133648">
    <property type="protein sequence ID" value="WNE86160.1"/>
    <property type="molecule type" value="Genomic_DNA"/>
</dbReference>
<gene>
    <name evidence="1" type="ORF">B0703_04445</name>
</gene>
<evidence type="ECO:0000313" key="1">
    <source>
        <dbReference type="EMBL" id="WNE86160.1"/>
    </source>
</evidence>
<dbReference type="RefSeq" id="WP_143239870.1">
    <property type="nucleotide sequence ID" value="NZ_CP133648.1"/>
</dbReference>
<reference evidence="1" key="1">
    <citation type="journal article" date="2016" name="Sci. Rep.">
        <title>Evaluation of genetic diversity among strains of the human gut commensal Bifidobacterium adolescentis.</title>
        <authorList>
            <person name="Duranti S."/>
            <person name="Milani C."/>
            <person name="Lugli G.A."/>
            <person name="Mancabelli L."/>
            <person name="Turroni F."/>
            <person name="Ferrario C."/>
            <person name="Mangifesta M."/>
            <person name="Viappiani A."/>
            <person name="Sanchez B."/>
            <person name="Margolles A."/>
            <person name="van Sinderen D."/>
            <person name="Ventura M."/>
        </authorList>
    </citation>
    <scope>NUCLEOTIDE SEQUENCE</scope>
    <source>
        <strain evidence="1">703B</strain>
    </source>
</reference>
<sequence>MMITVDELKAMPLDEPIGEAVVNDIEVMANTGLSHFIKKSFEPCEGVYRIDDFGDYVPYEDWQKFWSAFPEWCEWVFFLHDNAHSDDYWNFTTEVLGGLTPIEIGEQYDASSDYDIDFVFYTEADDEGHV</sequence>
<protein>
    <submittedName>
        <fullName evidence="1">Uncharacterized protein</fullName>
    </submittedName>
</protein>
<accession>A0AAF0VEA3</accession>